<gene>
    <name evidence="2" type="ORF">APE01nite_03330</name>
</gene>
<dbReference type="Pfam" id="PF13406">
    <property type="entry name" value="SLT_2"/>
    <property type="match status" value="1"/>
</dbReference>
<sequence length="332" mass="36029">MDRRTLLVRGLAATVLTGLSEVPLRQAWGRPADYAAFLAGVRHEALGQGLPAGVVDQALSLCESPNAAVIKADRHQPEQVLTWAQYKDRVLTEAKLSDGLQAMTEHGEQISQIGGQYKVSRGVIAGIWGLESAYGTRMGKFSVIDALATLAYEGRRAAFFRGELLKALRILAQEGMEPRAMMGSYAGAMGQPQFMPSAYERFAVSYPEGGRPDIWRNQGDVFASIANYLARSGWQEGGIWGEAVIVPDSIPQALLGRSHVRPLSWWVRQGVRPRAGRFADTSADSAAMGAIIRPDGQGGEAFVVYHNFNVIRRYNASDFYALAVGTLGDAIT</sequence>
<dbReference type="InterPro" id="IPR011970">
    <property type="entry name" value="MltB_2"/>
</dbReference>
<dbReference type="NCBIfam" id="TIGR02283">
    <property type="entry name" value="MltB_2"/>
    <property type="match status" value="1"/>
</dbReference>
<dbReference type="InterPro" id="IPR043426">
    <property type="entry name" value="MltB-like"/>
</dbReference>
<protein>
    <submittedName>
        <fullName evidence="2">Murein transglycosylase</fullName>
    </submittedName>
</protein>
<dbReference type="GO" id="GO:0008933">
    <property type="term" value="F:peptidoglycan lytic transglycosylase activity"/>
    <property type="evidence" value="ECO:0007669"/>
    <property type="project" value="TreeGrafter"/>
</dbReference>
<evidence type="ECO:0000259" key="1">
    <source>
        <dbReference type="Pfam" id="PF13406"/>
    </source>
</evidence>
<keyword evidence="3" id="KW-1185">Reference proteome</keyword>
<dbReference type="FunFam" id="1.10.8.350:FF:000001">
    <property type="entry name" value="Lytic murein transglycosylase B"/>
    <property type="match status" value="1"/>
</dbReference>
<dbReference type="OrthoDB" id="9808544at2"/>
<feature type="domain" description="Transglycosylase SLT" evidence="1">
    <location>
        <begin position="35"/>
        <end position="329"/>
    </location>
</feature>
<reference evidence="2 3" key="1">
    <citation type="submission" date="2019-06" db="EMBL/GenBank/DDBJ databases">
        <title>Whole genome shotgun sequence of Acetobacter peroxydans NBRC 13755.</title>
        <authorList>
            <person name="Hosoyama A."/>
            <person name="Uohara A."/>
            <person name="Ohji S."/>
            <person name="Ichikawa N."/>
        </authorList>
    </citation>
    <scope>NUCLEOTIDE SEQUENCE [LARGE SCALE GENOMIC DNA]</scope>
    <source>
        <strain evidence="2 3">NBRC 13755</strain>
    </source>
</reference>
<dbReference type="InterPro" id="IPR023346">
    <property type="entry name" value="Lysozyme-like_dom_sf"/>
</dbReference>
<organism evidence="2 3">
    <name type="scientific">Acetobacter peroxydans</name>
    <dbReference type="NCBI Taxonomy" id="104098"/>
    <lineage>
        <taxon>Bacteria</taxon>
        <taxon>Pseudomonadati</taxon>
        <taxon>Pseudomonadota</taxon>
        <taxon>Alphaproteobacteria</taxon>
        <taxon>Acetobacterales</taxon>
        <taxon>Acetobacteraceae</taxon>
        <taxon>Acetobacter</taxon>
    </lineage>
</organism>
<dbReference type="Proteomes" id="UP000317730">
    <property type="component" value="Unassembled WGS sequence"/>
</dbReference>
<name>A0A4Y3TQC5_9PROT</name>
<dbReference type="PANTHER" id="PTHR30163:SF8">
    <property type="entry name" value="LYTIC MUREIN TRANSGLYCOSYLASE"/>
    <property type="match status" value="1"/>
</dbReference>
<evidence type="ECO:0000313" key="2">
    <source>
        <dbReference type="EMBL" id="GEB84536.1"/>
    </source>
</evidence>
<dbReference type="GO" id="GO:0009253">
    <property type="term" value="P:peptidoglycan catabolic process"/>
    <property type="evidence" value="ECO:0007669"/>
    <property type="project" value="TreeGrafter"/>
</dbReference>
<dbReference type="AlphaFoldDB" id="A0A4Y3TQC5"/>
<evidence type="ECO:0000313" key="3">
    <source>
        <dbReference type="Proteomes" id="UP000317730"/>
    </source>
</evidence>
<dbReference type="Gene3D" id="1.10.530.10">
    <property type="match status" value="1"/>
</dbReference>
<dbReference type="PANTHER" id="PTHR30163">
    <property type="entry name" value="MEMBRANE-BOUND LYTIC MUREIN TRANSGLYCOSYLASE B"/>
    <property type="match status" value="1"/>
</dbReference>
<accession>A0A4Y3TQC5</accession>
<proteinExistence type="predicted"/>
<dbReference type="InterPro" id="IPR031304">
    <property type="entry name" value="SLT_2"/>
</dbReference>
<comment type="caution">
    <text evidence="2">The sequence shown here is derived from an EMBL/GenBank/DDBJ whole genome shotgun (WGS) entry which is preliminary data.</text>
</comment>
<dbReference type="EMBL" id="BJMV01000001">
    <property type="protein sequence ID" value="GEB84536.1"/>
    <property type="molecule type" value="Genomic_DNA"/>
</dbReference>
<dbReference type="RefSeq" id="WP_141374466.1">
    <property type="nucleotide sequence ID" value="NZ_BAPL01000017.1"/>
</dbReference>
<dbReference type="SUPFAM" id="SSF53955">
    <property type="entry name" value="Lysozyme-like"/>
    <property type="match status" value="1"/>
</dbReference>
<dbReference type="Gene3D" id="1.10.8.350">
    <property type="entry name" value="Bacterial muramidase"/>
    <property type="match status" value="1"/>
</dbReference>